<protein>
    <submittedName>
        <fullName evidence="2">LmbE family N-acetylglucosaminyl deacetylase</fullName>
    </submittedName>
    <submittedName>
        <fullName evidence="3">N-acetylglucosaminyl deacetylase, LmbE family</fullName>
    </submittedName>
</protein>
<sequence length="241" mass="26392">MTLVLPDSQISRVLVITAHPDDVDFGAAGTIARFTAAGLEVVYCICTDGQAGGFEDDVPRSEIPSIRRAEQVEAARRVGVHDVRFLGLVDGELEVNADLVRALTRVIREVRPDRVLTQSPERDWSFIARSHPDHLAAGEAAVRAVYPAARNPYAFPELAEEGLADWTVREVWLSGHPATNHVVDITETFDQKMAALYAHRSQHPEPDKLEPRLREGFGRVAAAAGLPQGHLAEGYFVVETG</sequence>
<accession>A0A1I2KVV3</accession>
<evidence type="ECO:0000313" key="4">
    <source>
        <dbReference type="Proteomes" id="UP000199052"/>
    </source>
</evidence>
<evidence type="ECO:0000256" key="1">
    <source>
        <dbReference type="ARBA" id="ARBA00022833"/>
    </source>
</evidence>
<dbReference type="Pfam" id="PF02585">
    <property type="entry name" value="PIG-L"/>
    <property type="match status" value="1"/>
</dbReference>
<dbReference type="EMBL" id="FOOI01000001">
    <property type="protein sequence ID" value="SFF70478.1"/>
    <property type="molecule type" value="Genomic_DNA"/>
</dbReference>
<dbReference type="RefSeq" id="WP_092880646.1">
    <property type="nucleotide sequence ID" value="NZ_FOOI01000001.1"/>
</dbReference>
<name>A0A1I2KVV3_9ACTN</name>
<dbReference type="InterPro" id="IPR024078">
    <property type="entry name" value="LmbE-like_dom_sf"/>
</dbReference>
<proteinExistence type="predicted"/>
<organism evidence="3 4">
    <name type="scientific">Actinopolymorpha cephalotaxi</name>
    <dbReference type="NCBI Taxonomy" id="504797"/>
    <lineage>
        <taxon>Bacteria</taxon>
        <taxon>Bacillati</taxon>
        <taxon>Actinomycetota</taxon>
        <taxon>Actinomycetes</taxon>
        <taxon>Propionibacteriales</taxon>
        <taxon>Actinopolymorphaceae</taxon>
        <taxon>Actinopolymorpha</taxon>
    </lineage>
</organism>
<reference evidence="3 4" key="1">
    <citation type="submission" date="2016-10" db="EMBL/GenBank/DDBJ databases">
        <authorList>
            <person name="de Groot N.N."/>
        </authorList>
    </citation>
    <scope>NUCLEOTIDE SEQUENCE [LARGE SCALE GENOMIC DNA]</scope>
    <source>
        <strain evidence="3 4">CPCC 202808</strain>
    </source>
</reference>
<dbReference type="Proteomes" id="UP000533017">
    <property type="component" value="Unassembled WGS sequence"/>
</dbReference>
<dbReference type="GO" id="GO:0016137">
    <property type="term" value="P:glycoside metabolic process"/>
    <property type="evidence" value="ECO:0007669"/>
    <property type="project" value="UniProtKB-ARBA"/>
</dbReference>
<keyword evidence="1" id="KW-0862">Zinc</keyword>
<dbReference type="Gene3D" id="3.40.50.10320">
    <property type="entry name" value="LmbE-like"/>
    <property type="match status" value="1"/>
</dbReference>
<keyword evidence="5" id="KW-1185">Reference proteome</keyword>
<dbReference type="PANTHER" id="PTHR12993">
    <property type="entry name" value="N-ACETYLGLUCOSAMINYL-PHOSPHATIDYLINOSITOL DE-N-ACETYLASE-RELATED"/>
    <property type="match status" value="1"/>
</dbReference>
<dbReference type="Proteomes" id="UP000199052">
    <property type="component" value="Unassembled WGS sequence"/>
</dbReference>
<evidence type="ECO:0000313" key="2">
    <source>
        <dbReference type="EMBL" id="NYH84672.1"/>
    </source>
</evidence>
<evidence type="ECO:0000313" key="5">
    <source>
        <dbReference type="Proteomes" id="UP000533017"/>
    </source>
</evidence>
<dbReference type="PANTHER" id="PTHR12993:SF28">
    <property type="entry name" value="LMBE FAMILY PROTEIN"/>
    <property type="match status" value="1"/>
</dbReference>
<dbReference type="GO" id="GO:0016811">
    <property type="term" value="F:hydrolase activity, acting on carbon-nitrogen (but not peptide) bonds, in linear amides"/>
    <property type="evidence" value="ECO:0007669"/>
    <property type="project" value="TreeGrafter"/>
</dbReference>
<dbReference type="InterPro" id="IPR003737">
    <property type="entry name" value="GlcNAc_PI_deacetylase-related"/>
</dbReference>
<dbReference type="SUPFAM" id="SSF102588">
    <property type="entry name" value="LmbE-like"/>
    <property type="match status" value="1"/>
</dbReference>
<dbReference type="EMBL" id="JACBZA010000001">
    <property type="protein sequence ID" value="NYH84672.1"/>
    <property type="molecule type" value="Genomic_DNA"/>
</dbReference>
<gene>
    <name evidence="2" type="ORF">FHR37_003523</name>
    <name evidence="3" type="ORF">SAMN05421678_101529</name>
</gene>
<dbReference type="AlphaFoldDB" id="A0A1I2KVV3"/>
<evidence type="ECO:0000313" key="3">
    <source>
        <dbReference type="EMBL" id="SFF70478.1"/>
    </source>
</evidence>
<dbReference type="STRING" id="504797.SAMN05421678_101529"/>
<reference evidence="2 5" key="2">
    <citation type="submission" date="2020-07" db="EMBL/GenBank/DDBJ databases">
        <title>Sequencing the genomes of 1000 actinobacteria strains.</title>
        <authorList>
            <person name="Klenk H.-P."/>
        </authorList>
    </citation>
    <scope>NUCLEOTIDE SEQUENCE [LARGE SCALE GENOMIC DNA]</scope>
    <source>
        <strain evidence="2 5">DSM 45117</strain>
    </source>
</reference>
<dbReference type="OrthoDB" id="3514174at2"/>